<comment type="caution">
    <text evidence="3">The sequence shown here is derived from an EMBL/GenBank/DDBJ whole genome shotgun (WGS) entry which is preliminary data.</text>
</comment>
<dbReference type="InterPro" id="IPR041796">
    <property type="entry name" value="Mre11_N"/>
</dbReference>
<dbReference type="SUPFAM" id="SSF56300">
    <property type="entry name" value="Metallo-dependent phosphatases"/>
    <property type="match status" value="1"/>
</dbReference>
<evidence type="ECO:0000313" key="3">
    <source>
        <dbReference type="EMBL" id="GGA73357.1"/>
    </source>
</evidence>
<protein>
    <submittedName>
        <fullName evidence="3">DNA repair exonuclease</fullName>
    </submittedName>
</protein>
<dbReference type="PANTHER" id="PTHR30337:SF7">
    <property type="entry name" value="PHOSPHOESTERASE"/>
    <property type="match status" value="1"/>
</dbReference>
<dbReference type="GO" id="GO:0004527">
    <property type="term" value="F:exonuclease activity"/>
    <property type="evidence" value="ECO:0007669"/>
    <property type="project" value="UniProtKB-KW"/>
</dbReference>
<dbReference type="InterPro" id="IPR004843">
    <property type="entry name" value="Calcineurin-like_PHP"/>
</dbReference>
<proteinExistence type="predicted"/>
<keyword evidence="3" id="KW-0540">Nuclease</keyword>
<dbReference type="InterPro" id="IPR014576">
    <property type="entry name" value="Pesterase_YhaO"/>
</dbReference>
<dbReference type="Proteomes" id="UP000613512">
    <property type="component" value="Unassembled WGS sequence"/>
</dbReference>
<reference evidence="3" key="1">
    <citation type="journal article" date="2014" name="Int. J. Syst. Evol. Microbiol.">
        <title>Complete genome sequence of Corynebacterium casei LMG S-19264T (=DSM 44701T), isolated from a smear-ripened cheese.</title>
        <authorList>
            <consortium name="US DOE Joint Genome Institute (JGI-PGF)"/>
            <person name="Walter F."/>
            <person name="Albersmeier A."/>
            <person name="Kalinowski J."/>
            <person name="Ruckert C."/>
        </authorList>
    </citation>
    <scope>NUCLEOTIDE SEQUENCE</scope>
    <source>
        <strain evidence="3">CGMCC 1.12408</strain>
    </source>
</reference>
<dbReference type="EMBL" id="BMEY01000007">
    <property type="protein sequence ID" value="GGA73357.1"/>
    <property type="molecule type" value="Genomic_DNA"/>
</dbReference>
<dbReference type="InterPro" id="IPR050535">
    <property type="entry name" value="DNA_Repair-Maintenance_Comp"/>
</dbReference>
<evidence type="ECO:0000256" key="1">
    <source>
        <dbReference type="ARBA" id="ARBA00022801"/>
    </source>
</evidence>
<dbReference type="PIRSF" id="PIRSF033091">
    <property type="entry name" value="Pesterase_YhaO"/>
    <property type="match status" value="1"/>
</dbReference>
<keyword evidence="1" id="KW-0378">Hydrolase</keyword>
<reference evidence="3" key="2">
    <citation type="submission" date="2020-09" db="EMBL/GenBank/DDBJ databases">
        <authorList>
            <person name="Sun Q."/>
            <person name="Zhou Y."/>
        </authorList>
    </citation>
    <scope>NUCLEOTIDE SEQUENCE</scope>
    <source>
        <strain evidence="3">CGMCC 1.12408</strain>
    </source>
</reference>
<name>A0A916W6W5_9BACI</name>
<gene>
    <name evidence="3" type="ORF">GCM10008025_16360</name>
</gene>
<dbReference type="RefSeq" id="WP_229740689.1">
    <property type="nucleotide sequence ID" value="NZ_BMEY01000007.1"/>
</dbReference>
<organism evidence="3 4">
    <name type="scientific">Ornithinibacillus halotolerans</name>
    <dbReference type="NCBI Taxonomy" id="1274357"/>
    <lineage>
        <taxon>Bacteria</taxon>
        <taxon>Bacillati</taxon>
        <taxon>Bacillota</taxon>
        <taxon>Bacilli</taxon>
        <taxon>Bacillales</taxon>
        <taxon>Bacillaceae</taxon>
        <taxon>Ornithinibacillus</taxon>
    </lineage>
</organism>
<accession>A0A916W6W5</accession>
<dbReference type="Gene3D" id="3.60.21.10">
    <property type="match status" value="1"/>
</dbReference>
<dbReference type="CDD" id="cd00840">
    <property type="entry name" value="MPP_Mre11_N"/>
    <property type="match status" value="1"/>
</dbReference>
<keyword evidence="3" id="KW-0269">Exonuclease</keyword>
<evidence type="ECO:0000259" key="2">
    <source>
        <dbReference type="Pfam" id="PF00149"/>
    </source>
</evidence>
<keyword evidence="4" id="KW-1185">Reference proteome</keyword>
<evidence type="ECO:0000313" key="4">
    <source>
        <dbReference type="Proteomes" id="UP000613512"/>
    </source>
</evidence>
<dbReference type="AlphaFoldDB" id="A0A916W6W5"/>
<dbReference type="InterPro" id="IPR029052">
    <property type="entry name" value="Metallo-depent_PP-like"/>
</dbReference>
<sequence>MKISFIHAADLHLDSPFRGLAGVDNHLFHEIRQSTFHALDNLVNIAIKKKVDFILLVGDLFDNDKQSLKAQIKLRTAFEQLHHHGIQVYLSYGNHDYLSGNIYPITYPENVHIFNEENIHSFIYEKEKKPLAKIYGFSYEKRAVIERKIDQYTKSDPEIPFHIGMLHGSIESNTEHDTYAPFQINDLVEKDFNYWALGHIHKREILKENPFIIYPGNIQGRNRKEIGDKGCYYVELSIHDSQLEFIPLQAVTFDRLNIDITNCETIHQVEIHVVAELKKQNYQLPQLLELTLESKHTIVNEWKNEELLEDIIDIINESFMQYHNWIHIYRYSLVHTGIDKEKLQTGDHFIGELSQLIDMASVTDYLSEILQHKEARKYMDTISNEEITSIKKEAYELLVHELLKE</sequence>
<dbReference type="Pfam" id="PF00149">
    <property type="entry name" value="Metallophos"/>
    <property type="match status" value="1"/>
</dbReference>
<dbReference type="PANTHER" id="PTHR30337">
    <property type="entry name" value="COMPONENT OF ATP-DEPENDENT DSDNA EXONUCLEASE"/>
    <property type="match status" value="1"/>
</dbReference>
<feature type="domain" description="Calcineurin-like phosphoesterase" evidence="2">
    <location>
        <begin position="4"/>
        <end position="202"/>
    </location>
</feature>